<dbReference type="EMBL" id="JAIWYP010000011">
    <property type="protein sequence ID" value="KAH3736953.1"/>
    <property type="molecule type" value="Genomic_DNA"/>
</dbReference>
<accession>A0A9D4D453</accession>
<dbReference type="AlphaFoldDB" id="A0A9D4D453"/>
<protein>
    <submittedName>
        <fullName evidence="2">Uncharacterized protein</fullName>
    </submittedName>
</protein>
<dbReference type="Proteomes" id="UP000828390">
    <property type="component" value="Unassembled WGS sequence"/>
</dbReference>
<gene>
    <name evidence="2" type="ORF">DPMN_043529</name>
</gene>
<name>A0A9D4D453_DREPO</name>
<evidence type="ECO:0000256" key="1">
    <source>
        <dbReference type="SAM" id="MobiDB-lite"/>
    </source>
</evidence>
<evidence type="ECO:0000313" key="3">
    <source>
        <dbReference type="Proteomes" id="UP000828390"/>
    </source>
</evidence>
<keyword evidence="3" id="KW-1185">Reference proteome</keyword>
<organism evidence="2 3">
    <name type="scientific">Dreissena polymorpha</name>
    <name type="common">Zebra mussel</name>
    <name type="synonym">Mytilus polymorpha</name>
    <dbReference type="NCBI Taxonomy" id="45954"/>
    <lineage>
        <taxon>Eukaryota</taxon>
        <taxon>Metazoa</taxon>
        <taxon>Spiralia</taxon>
        <taxon>Lophotrochozoa</taxon>
        <taxon>Mollusca</taxon>
        <taxon>Bivalvia</taxon>
        <taxon>Autobranchia</taxon>
        <taxon>Heteroconchia</taxon>
        <taxon>Euheterodonta</taxon>
        <taxon>Imparidentia</taxon>
        <taxon>Neoheterodontei</taxon>
        <taxon>Myida</taxon>
        <taxon>Dreissenoidea</taxon>
        <taxon>Dreissenidae</taxon>
        <taxon>Dreissena</taxon>
    </lineage>
</organism>
<feature type="region of interest" description="Disordered" evidence="1">
    <location>
        <begin position="43"/>
        <end position="71"/>
    </location>
</feature>
<sequence length="71" mass="7787">MSTSGTRLVRPQEPLLATVNRQNLACFGHVTMHKSLCKTVIHGDARDKSTSRPSEEKLDGQCERGDIPSHG</sequence>
<reference evidence="2" key="2">
    <citation type="submission" date="2020-11" db="EMBL/GenBank/DDBJ databases">
        <authorList>
            <person name="McCartney M.A."/>
            <person name="Auch B."/>
            <person name="Kono T."/>
            <person name="Mallez S."/>
            <person name="Becker A."/>
            <person name="Gohl D.M."/>
            <person name="Silverstein K.A.T."/>
            <person name="Koren S."/>
            <person name="Bechman K.B."/>
            <person name="Herman A."/>
            <person name="Abrahante J.E."/>
            <person name="Garbe J."/>
        </authorList>
    </citation>
    <scope>NUCLEOTIDE SEQUENCE</scope>
    <source>
        <strain evidence="2">Duluth1</strain>
        <tissue evidence="2">Whole animal</tissue>
    </source>
</reference>
<proteinExistence type="predicted"/>
<comment type="caution">
    <text evidence="2">The sequence shown here is derived from an EMBL/GenBank/DDBJ whole genome shotgun (WGS) entry which is preliminary data.</text>
</comment>
<evidence type="ECO:0000313" key="2">
    <source>
        <dbReference type="EMBL" id="KAH3736953.1"/>
    </source>
</evidence>
<reference evidence="2" key="1">
    <citation type="journal article" date="2019" name="bioRxiv">
        <title>The Genome of the Zebra Mussel, Dreissena polymorpha: A Resource for Invasive Species Research.</title>
        <authorList>
            <person name="McCartney M.A."/>
            <person name="Auch B."/>
            <person name="Kono T."/>
            <person name="Mallez S."/>
            <person name="Zhang Y."/>
            <person name="Obille A."/>
            <person name="Becker A."/>
            <person name="Abrahante J.E."/>
            <person name="Garbe J."/>
            <person name="Badalamenti J.P."/>
            <person name="Herman A."/>
            <person name="Mangelson H."/>
            <person name="Liachko I."/>
            <person name="Sullivan S."/>
            <person name="Sone E.D."/>
            <person name="Koren S."/>
            <person name="Silverstein K.A.T."/>
            <person name="Beckman K.B."/>
            <person name="Gohl D.M."/>
        </authorList>
    </citation>
    <scope>NUCLEOTIDE SEQUENCE</scope>
    <source>
        <strain evidence="2">Duluth1</strain>
        <tissue evidence="2">Whole animal</tissue>
    </source>
</reference>